<accession>A0A934KGZ6</accession>
<name>A0A934KGZ6_9BACT</name>
<dbReference type="RefSeq" id="WP_338179131.1">
    <property type="nucleotide sequence ID" value="NZ_JAEKNQ010000035.1"/>
</dbReference>
<sequence length="197" mass="22240">MPRVVHHRFHRLGGDLQDSVLASFNTLAAQRPWRGESPWLASDRATGLFEMEFLRHVREAEGEDVTAAGFLKSGGDETDVLVFMLFLRDLSASLGLRVTVRDEDNPFTKLRYLDFWHGLLPSGDQLEDLLARRPVIKRVDGQSIHFYPPAHRQGAIQASRPEQWGYALCGLRAYAPTLLEAEQEALKILRALGHLGR</sequence>
<dbReference type="EMBL" id="JAEKNQ010000035">
    <property type="protein sequence ID" value="MBJ7603316.1"/>
    <property type="molecule type" value="Genomic_DNA"/>
</dbReference>
<dbReference type="AlphaFoldDB" id="A0A934KGZ6"/>
<evidence type="ECO:0000313" key="1">
    <source>
        <dbReference type="EMBL" id="MBJ7603316.1"/>
    </source>
</evidence>
<gene>
    <name evidence="1" type="ORF">JF888_09045</name>
</gene>
<protein>
    <submittedName>
        <fullName evidence="1">Uncharacterized protein</fullName>
    </submittedName>
</protein>
<evidence type="ECO:0000313" key="2">
    <source>
        <dbReference type="Proteomes" id="UP000620075"/>
    </source>
</evidence>
<dbReference type="Proteomes" id="UP000620075">
    <property type="component" value="Unassembled WGS sequence"/>
</dbReference>
<proteinExistence type="predicted"/>
<comment type="caution">
    <text evidence="1">The sequence shown here is derived from an EMBL/GenBank/DDBJ whole genome shotgun (WGS) entry which is preliminary data.</text>
</comment>
<reference evidence="1 2" key="1">
    <citation type="submission" date="2020-10" db="EMBL/GenBank/DDBJ databases">
        <title>Ca. Dormibacterota MAGs.</title>
        <authorList>
            <person name="Montgomery K."/>
        </authorList>
    </citation>
    <scope>NUCLEOTIDE SEQUENCE [LARGE SCALE GENOMIC DNA]</scope>
    <source>
        <strain evidence="1">SC8811_S16_3</strain>
    </source>
</reference>
<organism evidence="1 2">
    <name type="scientific">Candidatus Dormiibacter inghamiae</name>
    <dbReference type="NCBI Taxonomy" id="3127013"/>
    <lineage>
        <taxon>Bacteria</taxon>
        <taxon>Bacillati</taxon>
        <taxon>Candidatus Dormiibacterota</taxon>
        <taxon>Candidatus Dormibacteria</taxon>
        <taxon>Candidatus Dormibacterales</taxon>
        <taxon>Candidatus Dormibacteraceae</taxon>
        <taxon>Candidatus Dormiibacter</taxon>
    </lineage>
</organism>